<dbReference type="GO" id="GO:0000974">
    <property type="term" value="C:Prp19 complex"/>
    <property type="evidence" value="ECO:0007669"/>
    <property type="project" value="TreeGrafter"/>
</dbReference>
<keyword evidence="6 9" id="KW-0747">Spliceosome</keyword>
<dbReference type="AlphaFoldDB" id="A0A161HIU9"/>
<protein>
    <recommendedName>
        <fullName evidence="4 9">Pre-mRNA-splicing factor SYF2</fullName>
    </recommendedName>
</protein>
<comment type="function">
    <text evidence="1 9">Involved in pre-mRNA splicing.</text>
</comment>
<evidence type="ECO:0000256" key="4">
    <source>
        <dbReference type="ARBA" id="ARBA00014745"/>
    </source>
</evidence>
<keyword evidence="11" id="KW-1185">Reference proteome</keyword>
<accession>A0A161HIU9</accession>
<sequence>MSKSSSSPDLKLSREERFKSLRKRANESLKANRSEVYEEHKRSKVDEKLQARLQRQREAAEFELAELESKETGEDFERKRVWDWTIEESEKWDQKKNKVEKSIESSVFSGKFAISRIVLVQILGS</sequence>
<dbReference type="EMBL" id="CP014500">
    <property type="protein sequence ID" value="ANB11178.1"/>
    <property type="molecule type" value="Genomic_DNA"/>
</dbReference>
<name>A0A161HIU9_9ASCO</name>
<dbReference type="Proteomes" id="UP000189580">
    <property type="component" value="Chromosome c"/>
</dbReference>
<evidence type="ECO:0000256" key="6">
    <source>
        <dbReference type="ARBA" id="ARBA00022728"/>
    </source>
</evidence>
<dbReference type="GO" id="GO:0071014">
    <property type="term" value="C:post-mRNA release spliceosomal complex"/>
    <property type="evidence" value="ECO:0007669"/>
    <property type="project" value="TreeGrafter"/>
</dbReference>
<dbReference type="PANTHER" id="PTHR13264:SF5">
    <property type="entry name" value="PRE-MRNA-SPLICING FACTOR SYF2"/>
    <property type="match status" value="1"/>
</dbReference>
<dbReference type="GO" id="GO:0000398">
    <property type="term" value="P:mRNA splicing, via spliceosome"/>
    <property type="evidence" value="ECO:0007669"/>
    <property type="project" value="UniProtKB-UniRule"/>
</dbReference>
<comment type="subcellular location">
    <subcellularLocation>
        <location evidence="2 9">Nucleus</location>
    </subcellularLocation>
</comment>
<evidence type="ECO:0000256" key="7">
    <source>
        <dbReference type="ARBA" id="ARBA00023187"/>
    </source>
</evidence>
<keyword evidence="7 9" id="KW-0508">mRNA splicing</keyword>
<dbReference type="PANTHER" id="PTHR13264">
    <property type="entry name" value="GCIP-INTERACTING PROTEIN P29"/>
    <property type="match status" value="1"/>
</dbReference>
<evidence type="ECO:0000256" key="5">
    <source>
        <dbReference type="ARBA" id="ARBA00022664"/>
    </source>
</evidence>
<proteinExistence type="inferred from homology"/>
<reference evidence="10 11" key="1">
    <citation type="submission" date="2016-02" db="EMBL/GenBank/DDBJ databases">
        <title>Complete genome sequence and transcriptome regulation of the pentose utilising yeast Sugiyamaella lignohabitans.</title>
        <authorList>
            <person name="Bellasio M."/>
            <person name="Peymann A."/>
            <person name="Valli M."/>
            <person name="Sipitzky M."/>
            <person name="Graf A."/>
            <person name="Sauer M."/>
            <person name="Marx H."/>
            <person name="Mattanovich D."/>
        </authorList>
    </citation>
    <scope>NUCLEOTIDE SEQUENCE [LARGE SCALE GENOMIC DNA]</scope>
    <source>
        <strain evidence="10 11">CBS 10342</strain>
    </source>
</reference>
<organism evidence="10 11">
    <name type="scientific">Sugiyamaella lignohabitans</name>
    <dbReference type="NCBI Taxonomy" id="796027"/>
    <lineage>
        <taxon>Eukaryota</taxon>
        <taxon>Fungi</taxon>
        <taxon>Dikarya</taxon>
        <taxon>Ascomycota</taxon>
        <taxon>Saccharomycotina</taxon>
        <taxon>Dipodascomycetes</taxon>
        <taxon>Dipodascales</taxon>
        <taxon>Trichomonascaceae</taxon>
        <taxon>Sugiyamaella</taxon>
    </lineage>
</organism>
<evidence type="ECO:0000313" key="10">
    <source>
        <dbReference type="EMBL" id="ANB11178.1"/>
    </source>
</evidence>
<dbReference type="InterPro" id="IPR013260">
    <property type="entry name" value="mRNA_splic_SYF2"/>
</dbReference>
<keyword evidence="5 9" id="KW-0507">mRNA processing</keyword>
<dbReference type="OrthoDB" id="199717at2759"/>
<evidence type="ECO:0000256" key="9">
    <source>
        <dbReference type="RuleBase" id="RU367148"/>
    </source>
</evidence>
<dbReference type="GeneID" id="30036061"/>
<evidence type="ECO:0000256" key="1">
    <source>
        <dbReference type="ARBA" id="ARBA00003777"/>
    </source>
</evidence>
<dbReference type="Pfam" id="PF08231">
    <property type="entry name" value="SYF2"/>
    <property type="match status" value="1"/>
</dbReference>
<evidence type="ECO:0000256" key="2">
    <source>
        <dbReference type="ARBA" id="ARBA00004123"/>
    </source>
</evidence>
<dbReference type="RefSeq" id="XP_018733655.1">
    <property type="nucleotide sequence ID" value="XM_018881023.1"/>
</dbReference>
<evidence type="ECO:0000256" key="3">
    <source>
        <dbReference type="ARBA" id="ARBA00010028"/>
    </source>
</evidence>
<comment type="subunit">
    <text evidence="9">May be part of a spliceosome complex.</text>
</comment>
<gene>
    <name evidence="10" type="ORF">AWJ20_3980</name>
</gene>
<dbReference type="GO" id="GO:0071013">
    <property type="term" value="C:catalytic step 2 spliceosome"/>
    <property type="evidence" value="ECO:0007669"/>
    <property type="project" value="TreeGrafter"/>
</dbReference>
<dbReference type="KEGG" id="slb:AWJ20_3980"/>
<comment type="similarity">
    <text evidence="3 9">Belongs to the SYF2 family.</text>
</comment>
<keyword evidence="8 9" id="KW-0539">Nucleus</keyword>
<evidence type="ECO:0000256" key="8">
    <source>
        <dbReference type="ARBA" id="ARBA00023242"/>
    </source>
</evidence>
<evidence type="ECO:0000313" key="11">
    <source>
        <dbReference type="Proteomes" id="UP000189580"/>
    </source>
</evidence>